<evidence type="ECO:0000256" key="1">
    <source>
        <dbReference type="SAM" id="MobiDB-lite"/>
    </source>
</evidence>
<feature type="region of interest" description="Disordered" evidence="1">
    <location>
        <begin position="1"/>
        <end position="46"/>
    </location>
</feature>
<evidence type="ECO:0000313" key="2">
    <source>
        <dbReference type="EMBL" id="MFD0690958.1"/>
    </source>
</evidence>
<organism evidence="2 3">
    <name type="scientific">Actinomadura fibrosa</name>
    <dbReference type="NCBI Taxonomy" id="111802"/>
    <lineage>
        <taxon>Bacteria</taxon>
        <taxon>Bacillati</taxon>
        <taxon>Actinomycetota</taxon>
        <taxon>Actinomycetes</taxon>
        <taxon>Streptosporangiales</taxon>
        <taxon>Thermomonosporaceae</taxon>
        <taxon>Actinomadura</taxon>
    </lineage>
</organism>
<proteinExistence type="predicted"/>
<sequence>MEDAEREHRPQPNEHPKPMPSTPRPRVSLPSNRPTIPDSRVRVVDDDHPEGPSAWIGIALALVAVVAAAYKWRRLLCAAVTASSMSARLGARTSSSTSDLALASSHVAPPPVRPKLAMDLFVLKNLSLAGPGAEDAVRHIAIELLTKRSGSTAEVVLTRADAWRLLQLDNEALCSEQIPGLILTENARHTQSYLAIPVTSQRLLIMSGTEPTVTYTGSAAVETAVLSLEDLKSSAVISATGEVSKWPQQKPGEVVPESLSLLSRSDAFERLTVLPLCSRQTRESLDG</sequence>
<dbReference type="EMBL" id="JBHTGP010000025">
    <property type="protein sequence ID" value="MFD0690958.1"/>
    <property type="molecule type" value="Genomic_DNA"/>
</dbReference>
<protein>
    <submittedName>
        <fullName evidence="2">Uncharacterized protein</fullName>
    </submittedName>
</protein>
<name>A0ABW2XZP9_9ACTN</name>
<gene>
    <name evidence="2" type="ORF">ACFQZM_41155</name>
</gene>
<reference evidence="3" key="1">
    <citation type="journal article" date="2019" name="Int. J. Syst. Evol. Microbiol.">
        <title>The Global Catalogue of Microorganisms (GCM) 10K type strain sequencing project: providing services to taxonomists for standard genome sequencing and annotation.</title>
        <authorList>
            <consortium name="The Broad Institute Genomics Platform"/>
            <consortium name="The Broad Institute Genome Sequencing Center for Infectious Disease"/>
            <person name="Wu L."/>
            <person name="Ma J."/>
        </authorList>
    </citation>
    <scope>NUCLEOTIDE SEQUENCE [LARGE SCALE GENOMIC DNA]</scope>
    <source>
        <strain evidence="3">JCM 9371</strain>
    </source>
</reference>
<feature type="compositionally biased region" description="Basic and acidic residues" evidence="1">
    <location>
        <begin position="1"/>
        <end position="17"/>
    </location>
</feature>
<comment type="caution">
    <text evidence="2">The sequence shown here is derived from an EMBL/GenBank/DDBJ whole genome shotgun (WGS) entry which is preliminary data.</text>
</comment>
<dbReference type="Proteomes" id="UP001597063">
    <property type="component" value="Unassembled WGS sequence"/>
</dbReference>
<evidence type="ECO:0000313" key="3">
    <source>
        <dbReference type="Proteomes" id="UP001597063"/>
    </source>
</evidence>
<accession>A0ABW2XZP9</accession>
<dbReference type="RefSeq" id="WP_131758018.1">
    <property type="nucleotide sequence ID" value="NZ_CAACUY010000042.1"/>
</dbReference>
<keyword evidence="3" id="KW-1185">Reference proteome</keyword>